<feature type="compositionally biased region" description="Polar residues" evidence="6">
    <location>
        <begin position="900"/>
        <end position="910"/>
    </location>
</feature>
<reference evidence="8" key="1">
    <citation type="submission" date="2023-06" db="EMBL/GenBank/DDBJ databases">
        <title>Genomic analysis of the entomopathogenic nematode Steinernema hermaphroditum.</title>
        <authorList>
            <person name="Schwarz E.M."/>
            <person name="Heppert J.K."/>
            <person name="Baniya A."/>
            <person name="Schwartz H.T."/>
            <person name="Tan C.-H."/>
            <person name="Antoshechkin I."/>
            <person name="Sternberg P.W."/>
            <person name="Goodrich-Blair H."/>
            <person name="Dillman A.R."/>
        </authorList>
    </citation>
    <scope>NUCLEOTIDE SEQUENCE</scope>
    <source>
        <strain evidence="8">PS9179</strain>
        <tissue evidence="8">Whole animal</tissue>
    </source>
</reference>
<gene>
    <name evidence="8" type="ORF">QR680_008142</name>
</gene>
<dbReference type="GO" id="GO:0005634">
    <property type="term" value="C:nucleus"/>
    <property type="evidence" value="ECO:0007669"/>
    <property type="project" value="UniProtKB-SubCell"/>
</dbReference>
<evidence type="ECO:0000256" key="5">
    <source>
        <dbReference type="ARBA" id="ARBA00023242"/>
    </source>
</evidence>
<dbReference type="AlphaFoldDB" id="A0AA39IH40"/>
<comment type="caution">
    <text evidence="8">The sequence shown here is derived from an EMBL/GenBank/DDBJ whole genome shotgun (WGS) entry which is preliminary data.</text>
</comment>
<dbReference type="GO" id="GO:0008270">
    <property type="term" value="F:zinc ion binding"/>
    <property type="evidence" value="ECO:0007669"/>
    <property type="project" value="UniProtKB-KW"/>
</dbReference>
<dbReference type="InterPro" id="IPR052035">
    <property type="entry name" value="ZnF_BED_domain_contain"/>
</dbReference>
<keyword evidence="5" id="KW-0539">Nucleus</keyword>
<evidence type="ECO:0000259" key="7">
    <source>
        <dbReference type="Pfam" id="PF05699"/>
    </source>
</evidence>
<dbReference type="Proteomes" id="UP001175271">
    <property type="component" value="Unassembled WGS sequence"/>
</dbReference>
<dbReference type="InterPro" id="IPR016187">
    <property type="entry name" value="CTDL_fold"/>
</dbReference>
<sequence length="1035" mass="116225">MYAEYRRKSFLPVATVSKSKKVLRIRYVSCSAQAHKRKYNDPDSAVAPLLGTKEPPLAVAEDILLPLLIRRGFLCLCGLDSRFSTMAIWKPFLLLLWVLPATESFDPIYRYSFIGSKVAGPIYREFQARNLDECGRMAHRNKAIALTHTANGTGEYCGLITKFVSIEENLDPFVHYYLLDKRITASKQCPSGRTVRQILEGISQCEEEDKVCMELHKIKRHCDAVNVLNVDCHCPPHQKVIDDNGKDRCSAVITRKDGTEEYCPEFHAVWKDKDGEFCCGKKSGSCCRRDTFCCRKEETMGTDGGKPYCCPDGTTFRGRHDGEAVCCPPEMDRVEGRRFCCPKGFKYSEAFQKCIGAVEFGEKKPQNQKEMMRVCMDLKSLPVKIENEEQNTALGSSGGIIGLHIPEGHEWGKTNFRWSVDGSEPTFTKWAPGDPNNLLGNQSTEIVREKEEAERRKMALARSTSKQMKLPFEPLSKSTEPPNKKQKADATSSHKVDIALKAWDTDGELTLKIDRCVAQMISTAILPISFVESVGFRNLIANLQPRYRLKSRTHFSRTAIPNLYIEYVEKVKAELRQAHSLSITADGWSSSENTHSFLSLTAHFLDTGTMAPRFLIVGAIPLKGRHTAENMGGLLSDCLNKFSIPKEKVFCMMRDGASAMVATASVLGVDSGHCFAHIIHLAVKEAIATYPAANGLITSMKTIVRKVRKSDKSNDAFKQCLADCELPDRCLLPCIDVRWTSLYDMLKRYRDNKRAVDLFLLDHPKYPQLSHSDWALTDQLIDLLRPLSEVTTFVQGRYKASVSTVLPIIHVLKHQRMSVPEDAEDSLSIAKRSVLAGIEKRIAKMHRTPFGKKMDLATLLDPRFKAGFFDAPDEKRVTEDLALKQFLETEAQDEGGRNDAVNSEGEQSPNPKLDIVDPFTTFLEEEPMKLTPSPSPDVADAKAKARHEVDEYFAIPPRPTSDPYEFWSSQVTQVKFPLLRNLAFSHLSCPATSAESERLFSAAGLTITDLRTRLSDETVEKLLFLHSNIAILGYR</sequence>
<name>A0AA39IH40_9BILA</name>
<dbReference type="PANTHER" id="PTHR46481">
    <property type="entry name" value="ZINC FINGER BED DOMAIN-CONTAINING PROTEIN 4"/>
    <property type="match status" value="1"/>
</dbReference>
<evidence type="ECO:0000256" key="4">
    <source>
        <dbReference type="ARBA" id="ARBA00022833"/>
    </source>
</evidence>
<dbReference type="InterPro" id="IPR016186">
    <property type="entry name" value="C-type_lectin-like/link_sf"/>
</dbReference>
<dbReference type="SUPFAM" id="SSF140996">
    <property type="entry name" value="Hermes dimerisation domain"/>
    <property type="match status" value="1"/>
</dbReference>
<dbReference type="Pfam" id="PF05699">
    <property type="entry name" value="Dimer_Tnp_hAT"/>
    <property type="match status" value="1"/>
</dbReference>
<protein>
    <recommendedName>
        <fullName evidence="7">HAT C-terminal dimerisation domain-containing protein</fullName>
    </recommendedName>
</protein>
<evidence type="ECO:0000256" key="6">
    <source>
        <dbReference type="SAM" id="MobiDB-lite"/>
    </source>
</evidence>
<dbReference type="InterPro" id="IPR008906">
    <property type="entry name" value="HATC_C_dom"/>
</dbReference>
<evidence type="ECO:0000256" key="3">
    <source>
        <dbReference type="ARBA" id="ARBA00022771"/>
    </source>
</evidence>
<dbReference type="PANTHER" id="PTHR46481:SF10">
    <property type="entry name" value="ZINC FINGER BED DOMAIN-CONTAINING PROTEIN 39"/>
    <property type="match status" value="1"/>
</dbReference>
<feature type="compositionally biased region" description="Basic and acidic residues" evidence="6">
    <location>
        <begin position="482"/>
        <end position="492"/>
    </location>
</feature>
<accession>A0AA39IH40</accession>
<keyword evidence="4" id="KW-0862">Zinc</keyword>
<feature type="region of interest" description="Disordered" evidence="6">
    <location>
        <begin position="460"/>
        <end position="492"/>
    </location>
</feature>
<evidence type="ECO:0000313" key="8">
    <source>
        <dbReference type="EMBL" id="KAK0423431.1"/>
    </source>
</evidence>
<dbReference type="InterPro" id="IPR012337">
    <property type="entry name" value="RNaseH-like_sf"/>
</dbReference>
<evidence type="ECO:0000256" key="1">
    <source>
        <dbReference type="ARBA" id="ARBA00004123"/>
    </source>
</evidence>
<dbReference type="SUPFAM" id="SSF56436">
    <property type="entry name" value="C-type lectin-like"/>
    <property type="match status" value="1"/>
</dbReference>
<feature type="region of interest" description="Disordered" evidence="6">
    <location>
        <begin position="888"/>
        <end position="914"/>
    </location>
</feature>
<proteinExistence type="predicted"/>
<dbReference type="SUPFAM" id="SSF53098">
    <property type="entry name" value="Ribonuclease H-like"/>
    <property type="match status" value="1"/>
</dbReference>
<evidence type="ECO:0000256" key="2">
    <source>
        <dbReference type="ARBA" id="ARBA00022723"/>
    </source>
</evidence>
<keyword evidence="2" id="KW-0479">Metal-binding</keyword>
<keyword evidence="9" id="KW-1185">Reference proteome</keyword>
<feature type="domain" description="HAT C-terminal dimerisation" evidence="7">
    <location>
        <begin position="960"/>
        <end position="1029"/>
    </location>
</feature>
<dbReference type="GO" id="GO:0046983">
    <property type="term" value="F:protein dimerization activity"/>
    <property type="evidence" value="ECO:0007669"/>
    <property type="project" value="InterPro"/>
</dbReference>
<comment type="subcellular location">
    <subcellularLocation>
        <location evidence="1">Nucleus</location>
    </subcellularLocation>
</comment>
<dbReference type="Gene3D" id="3.10.100.10">
    <property type="entry name" value="Mannose-Binding Protein A, subunit A"/>
    <property type="match status" value="1"/>
</dbReference>
<evidence type="ECO:0000313" key="9">
    <source>
        <dbReference type="Proteomes" id="UP001175271"/>
    </source>
</evidence>
<dbReference type="EMBL" id="JAUCMV010000001">
    <property type="protein sequence ID" value="KAK0423431.1"/>
    <property type="molecule type" value="Genomic_DNA"/>
</dbReference>
<organism evidence="8 9">
    <name type="scientific">Steinernema hermaphroditum</name>
    <dbReference type="NCBI Taxonomy" id="289476"/>
    <lineage>
        <taxon>Eukaryota</taxon>
        <taxon>Metazoa</taxon>
        <taxon>Ecdysozoa</taxon>
        <taxon>Nematoda</taxon>
        <taxon>Chromadorea</taxon>
        <taxon>Rhabditida</taxon>
        <taxon>Tylenchina</taxon>
        <taxon>Panagrolaimomorpha</taxon>
        <taxon>Strongyloidoidea</taxon>
        <taxon>Steinernematidae</taxon>
        <taxon>Steinernema</taxon>
    </lineage>
</organism>
<keyword evidence="3" id="KW-0863">Zinc-finger</keyword>